<feature type="compositionally biased region" description="Polar residues" evidence="1">
    <location>
        <begin position="241"/>
        <end position="250"/>
    </location>
</feature>
<dbReference type="Proteomes" id="UP000092124">
    <property type="component" value="Unassembled WGS sequence"/>
</dbReference>
<sequence>MKAQPCSFSLTGFEQVRAHQLVLPPCDVVIKAVADYVRNIHDTSDLDAIAKDVFQHSQGCPGDNGILFTVVLLFSSHIDKTARPNPFGMPGMVPPYVPPQMLNIPQTSLQAKPAVPQVPSPGGAPGQGPYPYSLPEPALALDTSGKNLTEQNSYSNIPHEGKHTPLYERSSPINPAQSGSPNHVDSAYFPGSSTSSSSDNDEGSGGATNHIGGNKIGWEKTGSHAEPLARGDPGDQVKAEGSSTASSGSQLAEGKGSHMGTVQPIPCLLSMPTRNHMDITTPPLPPVAPEVLRVAEHRHKKGLMYPYIFHVLTK</sequence>
<proteinExistence type="predicted"/>
<keyword evidence="3" id="KW-1185">Reference proteome</keyword>
<dbReference type="PANTHER" id="PTHR15976">
    <property type="entry name" value="CONSTITUTIVE COACTIVATOR OF PEROXISOME PROLIFERATOR-ACTIVATED RECEPTOR GAMMA"/>
    <property type="match status" value="1"/>
</dbReference>
<accession>A0A1A6FXH6</accession>
<dbReference type="PANTHER" id="PTHR15976:SF14">
    <property type="entry name" value="CONSTITUTIVE COACTIVATOR OF PPAR-GAMMA-LIKE PROTEIN 1"/>
    <property type="match status" value="1"/>
</dbReference>
<gene>
    <name evidence="2" type="ORF">A6R68_11000</name>
</gene>
<feature type="region of interest" description="Disordered" evidence="1">
    <location>
        <begin position="110"/>
        <end position="262"/>
    </location>
</feature>
<evidence type="ECO:0000256" key="1">
    <source>
        <dbReference type="SAM" id="MobiDB-lite"/>
    </source>
</evidence>
<dbReference type="GO" id="GO:0005634">
    <property type="term" value="C:nucleus"/>
    <property type="evidence" value="ECO:0007669"/>
    <property type="project" value="TreeGrafter"/>
</dbReference>
<dbReference type="OrthoDB" id="10061469at2759"/>
<feature type="compositionally biased region" description="Polar residues" evidence="1">
    <location>
        <begin position="171"/>
        <end position="183"/>
    </location>
</feature>
<reference evidence="2 3" key="1">
    <citation type="submission" date="2016-06" db="EMBL/GenBank/DDBJ databases">
        <title>The Draft Genome Sequence and Annotation of the Desert Woodrat Neotoma lepida.</title>
        <authorList>
            <person name="Campbell M."/>
            <person name="Oakeson K.F."/>
            <person name="Yandell M."/>
            <person name="Halpert J.R."/>
            <person name="Dearing D."/>
        </authorList>
    </citation>
    <scope>NUCLEOTIDE SEQUENCE [LARGE SCALE GENOMIC DNA]</scope>
    <source>
        <strain evidence="2">417</strain>
        <tissue evidence="2">Liver</tissue>
    </source>
</reference>
<feature type="compositionally biased region" description="Low complexity" evidence="1">
    <location>
        <begin position="113"/>
        <end position="133"/>
    </location>
</feature>
<feature type="compositionally biased region" description="Basic and acidic residues" evidence="1">
    <location>
        <begin position="217"/>
        <end position="238"/>
    </location>
</feature>
<dbReference type="EMBL" id="LZPO01116992">
    <property type="protein sequence ID" value="OBS57867.1"/>
    <property type="molecule type" value="Genomic_DNA"/>
</dbReference>
<dbReference type="STRING" id="56216.A0A1A6FXH6"/>
<dbReference type="InterPro" id="IPR026784">
    <property type="entry name" value="Coact_PPARg"/>
</dbReference>
<evidence type="ECO:0000313" key="2">
    <source>
        <dbReference type="EMBL" id="OBS57867.1"/>
    </source>
</evidence>
<evidence type="ECO:0000313" key="3">
    <source>
        <dbReference type="Proteomes" id="UP000092124"/>
    </source>
</evidence>
<organism evidence="2 3">
    <name type="scientific">Neotoma lepida</name>
    <name type="common">Desert woodrat</name>
    <dbReference type="NCBI Taxonomy" id="56216"/>
    <lineage>
        <taxon>Eukaryota</taxon>
        <taxon>Metazoa</taxon>
        <taxon>Chordata</taxon>
        <taxon>Craniata</taxon>
        <taxon>Vertebrata</taxon>
        <taxon>Euteleostomi</taxon>
        <taxon>Mammalia</taxon>
        <taxon>Eutheria</taxon>
        <taxon>Euarchontoglires</taxon>
        <taxon>Glires</taxon>
        <taxon>Rodentia</taxon>
        <taxon>Myomorpha</taxon>
        <taxon>Muroidea</taxon>
        <taxon>Cricetidae</taxon>
        <taxon>Neotominae</taxon>
        <taxon>Neotoma</taxon>
    </lineage>
</organism>
<dbReference type="AlphaFoldDB" id="A0A1A6FXH6"/>
<protein>
    <submittedName>
        <fullName evidence="2">Uncharacterized protein</fullName>
    </submittedName>
</protein>
<feature type="compositionally biased region" description="Polar residues" evidence="1">
    <location>
        <begin position="144"/>
        <end position="156"/>
    </location>
</feature>
<name>A0A1A6FXH6_NEOLE</name>
<comment type="caution">
    <text evidence="2">The sequence shown here is derived from an EMBL/GenBank/DDBJ whole genome shotgun (WGS) entry which is preliminary data.</text>
</comment>
<feature type="non-terminal residue" evidence="2">
    <location>
        <position position="314"/>
    </location>
</feature>